<accession>A0A5C3LCX5</accession>
<keyword evidence="8" id="KW-1185">Reference proteome</keyword>
<evidence type="ECO:0000313" key="7">
    <source>
        <dbReference type="EMBL" id="TFK30687.1"/>
    </source>
</evidence>
<keyword evidence="4 6" id="KW-0472">Membrane</keyword>
<feature type="compositionally biased region" description="Polar residues" evidence="5">
    <location>
        <begin position="136"/>
        <end position="145"/>
    </location>
</feature>
<evidence type="ECO:0000256" key="1">
    <source>
        <dbReference type="ARBA" id="ARBA00004370"/>
    </source>
</evidence>
<dbReference type="SMART" id="SM01396">
    <property type="entry name" value="BC10"/>
    <property type="match status" value="1"/>
</dbReference>
<evidence type="ECO:0000256" key="3">
    <source>
        <dbReference type="ARBA" id="ARBA00022989"/>
    </source>
</evidence>
<name>A0A5C3LCX5_COPMA</name>
<reference evidence="7 8" key="1">
    <citation type="journal article" date="2019" name="Nat. Ecol. Evol.">
        <title>Megaphylogeny resolves global patterns of mushroom evolution.</title>
        <authorList>
            <person name="Varga T."/>
            <person name="Krizsan K."/>
            <person name="Foldi C."/>
            <person name="Dima B."/>
            <person name="Sanchez-Garcia M."/>
            <person name="Sanchez-Ramirez S."/>
            <person name="Szollosi G.J."/>
            <person name="Szarkandi J.G."/>
            <person name="Papp V."/>
            <person name="Albert L."/>
            <person name="Andreopoulos W."/>
            <person name="Angelini C."/>
            <person name="Antonin V."/>
            <person name="Barry K.W."/>
            <person name="Bougher N.L."/>
            <person name="Buchanan P."/>
            <person name="Buyck B."/>
            <person name="Bense V."/>
            <person name="Catcheside P."/>
            <person name="Chovatia M."/>
            <person name="Cooper J."/>
            <person name="Damon W."/>
            <person name="Desjardin D."/>
            <person name="Finy P."/>
            <person name="Geml J."/>
            <person name="Haridas S."/>
            <person name="Hughes K."/>
            <person name="Justo A."/>
            <person name="Karasinski D."/>
            <person name="Kautmanova I."/>
            <person name="Kiss B."/>
            <person name="Kocsube S."/>
            <person name="Kotiranta H."/>
            <person name="LaButti K.M."/>
            <person name="Lechner B.E."/>
            <person name="Liimatainen K."/>
            <person name="Lipzen A."/>
            <person name="Lukacs Z."/>
            <person name="Mihaltcheva S."/>
            <person name="Morgado L.N."/>
            <person name="Niskanen T."/>
            <person name="Noordeloos M.E."/>
            <person name="Ohm R.A."/>
            <person name="Ortiz-Santana B."/>
            <person name="Ovrebo C."/>
            <person name="Racz N."/>
            <person name="Riley R."/>
            <person name="Savchenko A."/>
            <person name="Shiryaev A."/>
            <person name="Soop K."/>
            <person name="Spirin V."/>
            <person name="Szebenyi C."/>
            <person name="Tomsovsky M."/>
            <person name="Tulloss R.E."/>
            <person name="Uehling J."/>
            <person name="Grigoriev I.V."/>
            <person name="Vagvolgyi C."/>
            <person name="Papp T."/>
            <person name="Martin F.M."/>
            <person name="Miettinen O."/>
            <person name="Hibbett D.S."/>
            <person name="Nagy L.G."/>
        </authorList>
    </citation>
    <scope>NUCLEOTIDE SEQUENCE [LARGE SCALE GENOMIC DNA]</scope>
    <source>
        <strain evidence="7 8">CBS 121175</strain>
    </source>
</reference>
<gene>
    <name evidence="7" type="ORF">FA15DRAFT_751697</name>
</gene>
<dbReference type="Proteomes" id="UP000307440">
    <property type="component" value="Unassembled WGS sequence"/>
</dbReference>
<organism evidence="7 8">
    <name type="scientific">Coprinopsis marcescibilis</name>
    <name type="common">Agaric fungus</name>
    <name type="synonym">Psathyrella marcescibilis</name>
    <dbReference type="NCBI Taxonomy" id="230819"/>
    <lineage>
        <taxon>Eukaryota</taxon>
        <taxon>Fungi</taxon>
        <taxon>Dikarya</taxon>
        <taxon>Basidiomycota</taxon>
        <taxon>Agaricomycotina</taxon>
        <taxon>Agaricomycetes</taxon>
        <taxon>Agaricomycetidae</taxon>
        <taxon>Agaricales</taxon>
        <taxon>Agaricineae</taxon>
        <taxon>Psathyrellaceae</taxon>
        <taxon>Coprinopsis</taxon>
    </lineage>
</organism>
<feature type="compositionally biased region" description="Pro residues" evidence="5">
    <location>
        <begin position="207"/>
        <end position="217"/>
    </location>
</feature>
<sequence>MWCTRWFLPLLLLPLPTAPAYFLILFLFSLTLHAKPCFYCIVLLTTLFVSSCYWQPFPLETSLSTPWGDNITTFADALRSALSPNYTEPLPTTIRPADRCWCDLMSGSFFQPFNVSRWEHQSVVRLRDELERRQQDVLQDSSSFNSTTTPTEFDTDSTPRKTRSPLDRHPLLSFHIPSLKFPTFRSLWSATQVPVSEDPSFSSAPATPTPETKPAPGPLSSFLPFLQKEYDLRPYGLDLIIDFRWTQP</sequence>
<dbReference type="PANTHER" id="PTHR13259:SF1">
    <property type="entry name" value="BLADDER CANCER-ASSOCIATED PROTEIN"/>
    <property type="match status" value="1"/>
</dbReference>
<protein>
    <submittedName>
        <fullName evidence="7">Uncharacterized protein</fullName>
    </submittedName>
</protein>
<evidence type="ECO:0000256" key="2">
    <source>
        <dbReference type="ARBA" id="ARBA00022692"/>
    </source>
</evidence>
<evidence type="ECO:0000256" key="4">
    <source>
        <dbReference type="ARBA" id="ARBA00023136"/>
    </source>
</evidence>
<dbReference type="InterPro" id="IPR009598">
    <property type="entry name" value="BCALP"/>
</dbReference>
<proteinExistence type="predicted"/>
<dbReference type="EMBL" id="ML210146">
    <property type="protein sequence ID" value="TFK30687.1"/>
    <property type="molecule type" value="Genomic_DNA"/>
</dbReference>
<dbReference type="AlphaFoldDB" id="A0A5C3LCX5"/>
<keyword evidence="3 6" id="KW-1133">Transmembrane helix</keyword>
<evidence type="ECO:0000256" key="5">
    <source>
        <dbReference type="SAM" id="MobiDB-lite"/>
    </source>
</evidence>
<feature type="region of interest" description="Disordered" evidence="5">
    <location>
        <begin position="136"/>
        <end position="166"/>
    </location>
</feature>
<keyword evidence="2 6" id="KW-0812">Transmembrane</keyword>
<evidence type="ECO:0000313" key="8">
    <source>
        <dbReference type="Proteomes" id="UP000307440"/>
    </source>
</evidence>
<dbReference type="OrthoDB" id="5563033at2759"/>
<dbReference type="Pfam" id="PF06726">
    <property type="entry name" value="BC10"/>
    <property type="match status" value="1"/>
</dbReference>
<dbReference type="PANTHER" id="PTHR13259">
    <property type="entry name" value="BLADDER CANCER 10 KD PROTEIN HOMOLOG"/>
    <property type="match status" value="1"/>
</dbReference>
<feature type="region of interest" description="Disordered" evidence="5">
    <location>
        <begin position="195"/>
        <end position="220"/>
    </location>
</feature>
<feature type="transmembrane region" description="Helical" evidence="6">
    <location>
        <begin position="6"/>
        <end position="30"/>
    </location>
</feature>
<dbReference type="GO" id="GO:0016020">
    <property type="term" value="C:membrane"/>
    <property type="evidence" value="ECO:0007669"/>
    <property type="project" value="UniProtKB-SubCell"/>
</dbReference>
<evidence type="ECO:0000256" key="6">
    <source>
        <dbReference type="SAM" id="Phobius"/>
    </source>
</evidence>
<comment type="subcellular location">
    <subcellularLocation>
        <location evidence="1">Membrane</location>
    </subcellularLocation>
</comment>